<dbReference type="AlphaFoldDB" id="A0AAJ0MHK3"/>
<accession>A0AAJ0MHK3</accession>
<evidence type="ECO:0000313" key="3">
    <source>
        <dbReference type="Proteomes" id="UP001275084"/>
    </source>
</evidence>
<proteinExistence type="predicted"/>
<dbReference type="Pfam" id="PF04749">
    <property type="entry name" value="PLAC8"/>
    <property type="match status" value="1"/>
</dbReference>
<feature type="compositionally biased region" description="Basic and acidic residues" evidence="1">
    <location>
        <begin position="609"/>
        <end position="620"/>
    </location>
</feature>
<feature type="compositionally biased region" description="Basic residues" evidence="1">
    <location>
        <begin position="354"/>
        <end position="373"/>
    </location>
</feature>
<feature type="region of interest" description="Disordered" evidence="1">
    <location>
        <begin position="236"/>
        <end position="285"/>
    </location>
</feature>
<feature type="compositionally biased region" description="Polar residues" evidence="1">
    <location>
        <begin position="388"/>
        <end position="399"/>
    </location>
</feature>
<evidence type="ECO:0000313" key="2">
    <source>
        <dbReference type="EMBL" id="KAK3359211.1"/>
    </source>
</evidence>
<feature type="compositionally biased region" description="Basic and acidic residues" evidence="1">
    <location>
        <begin position="243"/>
        <end position="259"/>
    </location>
</feature>
<feature type="compositionally biased region" description="Basic and acidic residues" evidence="1">
    <location>
        <begin position="658"/>
        <end position="679"/>
    </location>
</feature>
<dbReference type="Proteomes" id="UP001275084">
    <property type="component" value="Unassembled WGS sequence"/>
</dbReference>
<comment type="caution">
    <text evidence="2">The sequence shown here is derived from an EMBL/GenBank/DDBJ whole genome shotgun (WGS) entry which is preliminary data.</text>
</comment>
<evidence type="ECO:0000256" key="1">
    <source>
        <dbReference type="SAM" id="MobiDB-lite"/>
    </source>
</evidence>
<protein>
    <recommendedName>
        <fullName evidence="4">DUF614 domain-containing protein</fullName>
    </recommendedName>
</protein>
<dbReference type="InterPro" id="IPR006461">
    <property type="entry name" value="PLAC_motif_containing"/>
</dbReference>
<reference evidence="2" key="2">
    <citation type="submission" date="2023-06" db="EMBL/GenBank/DDBJ databases">
        <authorList>
            <consortium name="Lawrence Berkeley National Laboratory"/>
            <person name="Haridas S."/>
            <person name="Hensen N."/>
            <person name="Bonometti L."/>
            <person name="Westerberg I."/>
            <person name="Brannstrom I.O."/>
            <person name="Guillou S."/>
            <person name="Cros-Aarteil S."/>
            <person name="Calhoun S."/>
            <person name="Kuo A."/>
            <person name="Mondo S."/>
            <person name="Pangilinan J."/>
            <person name="Riley R."/>
            <person name="Labutti K."/>
            <person name="Andreopoulos B."/>
            <person name="Lipzen A."/>
            <person name="Chen C."/>
            <person name="Yanf M."/>
            <person name="Daum C."/>
            <person name="Ng V."/>
            <person name="Clum A."/>
            <person name="Steindorff A."/>
            <person name="Ohm R."/>
            <person name="Martin F."/>
            <person name="Silar P."/>
            <person name="Natvig D."/>
            <person name="Lalanne C."/>
            <person name="Gautier V."/>
            <person name="Ament-Velasquez S.L."/>
            <person name="Kruys A."/>
            <person name="Hutchinson M.I."/>
            <person name="Powell A.J."/>
            <person name="Barry K."/>
            <person name="Miller A.N."/>
            <person name="Grigoriev I.V."/>
            <person name="Debuchy R."/>
            <person name="Gladieux P."/>
            <person name="Thoren M.H."/>
            <person name="Johannesson H."/>
        </authorList>
    </citation>
    <scope>NUCLEOTIDE SEQUENCE</scope>
    <source>
        <strain evidence="2">CBS 955.72</strain>
    </source>
</reference>
<reference evidence="2" key="1">
    <citation type="journal article" date="2023" name="Mol. Phylogenet. Evol.">
        <title>Genome-scale phylogeny and comparative genomics of the fungal order Sordariales.</title>
        <authorList>
            <person name="Hensen N."/>
            <person name="Bonometti L."/>
            <person name="Westerberg I."/>
            <person name="Brannstrom I.O."/>
            <person name="Guillou S."/>
            <person name="Cros-Aarteil S."/>
            <person name="Calhoun S."/>
            <person name="Haridas S."/>
            <person name="Kuo A."/>
            <person name="Mondo S."/>
            <person name="Pangilinan J."/>
            <person name="Riley R."/>
            <person name="LaButti K."/>
            <person name="Andreopoulos B."/>
            <person name="Lipzen A."/>
            <person name="Chen C."/>
            <person name="Yan M."/>
            <person name="Daum C."/>
            <person name="Ng V."/>
            <person name="Clum A."/>
            <person name="Steindorff A."/>
            <person name="Ohm R.A."/>
            <person name="Martin F."/>
            <person name="Silar P."/>
            <person name="Natvig D.O."/>
            <person name="Lalanne C."/>
            <person name="Gautier V."/>
            <person name="Ament-Velasquez S.L."/>
            <person name="Kruys A."/>
            <person name="Hutchinson M.I."/>
            <person name="Powell A.J."/>
            <person name="Barry K."/>
            <person name="Miller A.N."/>
            <person name="Grigoriev I.V."/>
            <person name="Debuchy R."/>
            <person name="Gladieux P."/>
            <person name="Hiltunen Thoren M."/>
            <person name="Johannesson H."/>
        </authorList>
    </citation>
    <scope>NUCLEOTIDE SEQUENCE</scope>
    <source>
        <strain evidence="2">CBS 955.72</strain>
    </source>
</reference>
<organism evidence="2 3">
    <name type="scientific">Lasiosphaeria hispida</name>
    <dbReference type="NCBI Taxonomy" id="260671"/>
    <lineage>
        <taxon>Eukaryota</taxon>
        <taxon>Fungi</taxon>
        <taxon>Dikarya</taxon>
        <taxon>Ascomycota</taxon>
        <taxon>Pezizomycotina</taxon>
        <taxon>Sordariomycetes</taxon>
        <taxon>Sordariomycetidae</taxon>
        <taxon>Sordariales</taxon>
        <taxon>Lasiosphaeriaceae</taxon>
        <taxon>Lasiosphaeria</taxon>
    </lineage>
</organism>
<feature type="region of interest" description="Disordered" evidence="1">
    <location>
        <begin position="302"/>
        <end position="401"/>
    </location>
</feature>
<evidence type="ECO:0008006" key="4">
    <source>
        <dbReference type="Google" id="ProtNLM"/>
    </source>
</evidence>
<feature type="region of interest" description="Disordered" evidence="1">
    <location>
        <begin position="491"/>
        <end position="515"/>
    </location>
</feature>
<sequence>MARAPLAQGWKTKLYDPGEHGDCPRSCFIGCDQFGRTHHRLRQVDRHEDPLDLSGYKECNSNCWDYFFLCIAGLYIGSGIHTAKQTRRIRETYSIKGTYGDDVAKGICCQPCSLIRNELEVRRRETEKRGGELASGPFPLGELNYQPIYAMTTEGYRSEPQMTPQNLRHIAPIPINRQAQGREVHFHLEEPGGGRTGPRIVPLYPTGHELGQLPPIPHVASPLQCLQSAEGLDRRSQVLTPISERDSLEETRVQQRRENNPIQTWLRSMSPAPSDGKPNASGRLSPCVSGRLSPCVSGRLSPCTPVPQQEKQRKSPSCEKCQTSSPCPESCCNPQKKGHTRWGKHPCLSCQSKGSKKGPKRPKSPKPGSKKKSPAVPERKTPDILVTPSETKASNSGMVPNTVRHQENFDNQVARSMGASRVTPSPEHHLSADILVPSPSESQKQHSLEADIVVPSRTGTPRQHNIQADMLVPSPPGSQRQHRIEADVLVPSPSGSQRQRGIRVDPRVPTPSGSTVAVHEISEDEPVETLLLADRDHILSNDSRVSVDATLFREHNIDLDEVVSVEEELEAESEGHDIPDDPQVSASLPPINTHELEWDSRVPTPKPLPAREHSLSRDIRVPTPTSRGPFAHGIHLDERVPTPELVRLKLDHDILQDRKALTPSPGREEHDLHANERVKSPAPLAARQHSIRSDNQVSEPSRQLREHGIQADEMVASVLSPRPKDHSVSVDTKVAQRAYQLLEHFLEQDKKSGRPSK</sequence>
<feature type="region of interest" description="Disordered" evidence="1">
    <location>
        <begin position="658"/>
        <end position="731"/>
    </location>
</feature>
<gene>
    <name evidence="2" type="ORF">B0T25DRAFT_90237</name>
</gene>
<feature type="region of interest" description="Disordered" evidence="1">
    <location>
        <begin position="595"/>
        <end position="636"/>
    </location>
</feature>
<name>A0AAJ0MHK3_9PEZI</name>
<dbReference type="EMBL" id="JAUIQD010000002">
    <property type="protein sequence ID" value="KAK3359211.1"/>
    <property type="molecule type" value="Genomic_DNA"/>
</dbReference>
<keyword evidence="3" id="KW-1185">Reference proteome</keyword>